<dbReference type="Proteomes" id="UP001597542">
    <property type="component" value="Unassembled WGS sequence"/>
</dbReference>
<keyword evidence="2" id="KW-1185">Reference proteome</keyword>
<evidence type="ECO:0008006" key="3">
    <source>
        <dbReference type="Google" id="ProtNLM"/>
    </source>
</evidence>
<dbReference type="RefSeq" id="WP_344277712.1">
    <property type="nucleotide sequence ID" value="NZ_BAAAHV010000013.1"/>
</dbReference>
<evidence type="ECO:0000313" key="2">
    <source>
        <dbReference type="Proteomes" id="UP001597542"/>
    </source>
</evidence>
<organism evidence="1 2">
    <name type="scientific">Amycolatopsis albidoflavus</name>
    <dbReference type="NCBI Taxonomy" id="102226"/>
    <lineage>
        <taxon>Bacteria</taxon>
        <taxon>Bacillati</taxon>
        <taxon>Actinomycetota</taxon>
        <taxon>Actinomycetes</taxon>
        <taxon>Pseudonocardiales</taxon>
        <taxon>Pseudonocardiaceae</taxon>
        <taxon>Amycolatopsis</taxon>
    </lineage>
</organism>
<sequence>MTAFRPHPLLLNNFTHLKLLNTGNPTGLFAMSPHADNDPTVPNLAQIEQLRVRAADAEQLAAVRQASLEEIAGFAEDLRIQVADFIDDANTLFRAKPYPPKGLRYVTERMNLLADTMARVTAGYTHARSEDMEYPQIIDDLAAHGWVSRPDRELDGALPPVPLDELGNAHGYRRGFTRGSETLTLWFTGPEYLAYANSSTRCTLRTAADIRAAISD</sequence>
<reference evidence="2" key="1">
    <citation type="journal article" date="2019" name="Int. J. Syst. Evol. Microbiol.">
        <title>The Global Catalogue of Microorganisms (GCM) 10K type strain sequencing project: providing services to taxonomists for standard genome sequencing and annotation.</title>
        <authorList>
            <consortium name="The Broad Institute Genomics Platform"/>
            <consortium name="The Broad Institute Genome Sequencing Center for Infectious Disease"/>
            <person name="Wu L."/>
            <person name="Ma J."/>
        </authorList>
    </citation>
    <scope>NUCLEOTIDE SEQUENCE [LARGE SCALE GENOMIC DNA]</scope>
    <source>
        <strain evidence="2">CGMCC 4.7638</strain>
    </source>
</reference>
<accession>A0ABW5HS41</accession>
<comment type="caution">
    <text evidence="1">The sequence shown here is derived from an EMBL/GenBank/DDBJ whole genome shotgun (WGS) entry which is preliminary data.</text>
</comment>
<protein>
    <recommendedName>
        <fullName evidence="3">DUF222 domain-containing protein</fullName>
    </recommendedName>
</protein>
<proteinExistence type="predicted"/>
<gene>
    <name evidence="1" type="ORF">ACFSUT_04930</name>
</gene>
<dbReference type="EMBL" id="JBHUKQ010000004">
    <property type="protein sequence ID" value="MFD2479609.1"/>
    <property type="molecule type" value="Genomic_DNA"/>
</dbReference>
<name>A0ABW5HS41_9PSEU</name>
<evidence type="ECO:0000313" key="1">
    <source>
        <dbReference type="EMBL" id="MFD2479609.1"/>
    </source>
</evidence>